<dbReference type="SUPFAM" id="SSF56059">
    <property type="entry name" value="Glutathione synthetase ATP-binding domain-like"/>
    <property type="match status" value="1"/>
</dbReference>
<protein>
    <recommendedName>
        <fullName evidence="3">Tubulin-tyrosine ligase family protein</fullName>
    </recommendedName>
</protein>
<comment type="caution">
    <text evidence="1">The sequence shown here is derived from an EMBL/GenBank/DDBJ whole genome shotgun (WGS) entry which is preliminary data.</text>
</comment>
<dbReference type="OrthoDB" id="291607at2759"/>
<keyword evidence="2" id="KW-1185">Reference proteome</keyword>
<reference evidence="1 2" key="1">
    <citation type="journal article" date="2015" name="Sci. Rep.">
        <title>Genome of the facultative scuticociliatosis pathogen Pseudocohnilembus persalinus provides insight into its virulence through horizontal gene transfer.</title>
        <authorList>
            <person name="Xiong J."/>
            <person name="Wang G."/>
            <person name="Cheng J."/>
            <person name="Tian M."/>
            <person name="Pan X."/>
            <person name="Warren A."/>
            <person name="Jiang C."/>
            <person name="Yuan D."/>
            <person name="Miao W."/>
        </authorList>
    </citation>
    <scope>NUCLEOTIDE SEQUENCE [LARGE SCALE GENOMIC DNA]</scope>
    <source>
        <strain evidence="1">36N120E</strain>
    </source>
</reference>
<sequence>MFKKNLCYLNTQIKKLGIFDEIIFSKVKKGQIVSKVEGIENLENPDLFYQNLEQYDYSSQNQLYNSSFAFLDTYILPLAIKEYVSKDESRFINKKFKGRYILKSLKIEDDVSIIEDSGKDIKREIKQVKETQIRSQNYQNAPYLVQRMVKNPFIINNKLVELQCLVGIVSTDPLIVIFNNGYTVISENEEKNQDDFKSFDWLKSEIINSFKNIKETQLIQVEEKIKAAITYSLLSVKSKISIKKGQTQVLTFSFQMDKNFNPFFVGVKNQSFLKDQPNMHFDGMNNFIQDYLDAVLGLHSYTGEEIILKQKENQQFVCDYIKRGQCKVLINDASQTNYIKENLDLIQTWQIPKINQVKYQQLIDKNGKKLNKIKTYYFNTAIWPKKSILPNYLQELKLKYSQNYQKQFDQDMIYRIINFGNKMNITGQYAITTQPHQYHLCDKLTYKQSIESYDKNVNPLQDIYNSSFANPEQYDLDFSNLKGNLSESEKKFLEQKKEGMWILKPSGSKQGIGIKLIYDVSVIEKALIYKRDKKKLLNELQLNDIPQSERQYTLQKYIENPLLLDGKKFDYRQFAAVVCTDPLIVVFYTGYTRKTLVDYDRFAKSKYVHLGNRQVQWSLPEYKNVSSRFDYNMIRDEFKDKLIKDNKGFSEQDFEKMETKIKAGITYGLLAFKEKVIPRKGDTQLFAVDLILDDQYNPYIAEFNRFPYLKNTPSLQRIFPNMVMDWFDIGAALYAMDNKEILARSKQDPFFFCELARDKQLCINNTLLNEAADYNFLDTIDLSQIKKPQYKIYEESDIEQYYIDNQHLIKKQEKQNKIQAKDKHIDL</sequence>
<accession>A0A0V0R5S8</accession>
<evidence type="ECO:0000313" key="2">
    <source>
        <dbReference type="Proteomes" id="UP000054937"/>
    </source>
</evidence>
<organism evidence="1 2">
    <name type="scientific">Pseudocohnilembus persalinus</name>
    <name type="common">Ciliate</name>
    <dbReference type="NCBI Taxonomy" id="266149"/>
    <lineage>
        <taxon>Eukaryota</taxon>
        <taxon>Sar</taxon>
        <taxon>Alveolata</taxon>
        <taxon>Ciliophora</taxon>
        <taxon>Intramacronucleata</taxon>
        <taxon>Oligohymenophorea</taxon>
        <taxon>Scuticociliatia</taxon>
        <taxon>Philasterida</taxon>
        <taxon>Pseudocohnilembidae</taxon>
        <taxon>Pseudocohnilembus</taxon>
    </lineage>
</organism>
<dbReference type="PROSITE" id="PS51221">
    <property type="entry name" value="TTL"/>
    <property type="match status" value="1"/>
</dbReference>
<dbReference type="InterPro" id="IPR004344">
    <property type="entry name" value="TTL/TTLL_fam"/>
</dbReference>
<name>A0A0V0R5S8_PSEPJ</name>
<dbReference type="EMBL" id="LDAU01000047">
    <property type="protein sequence ID" value="KRX09573.1"/>
    <property type="molecule type" value="Genomic_DNA"/>
</dbReference>
<evidence type="ECO:0008006" key="3">
    <source>
        <dbReference type="Google" id="ProtNLM"/>
    </source>
</evidence>
<dbReference type="Gene3D" id="3.30.470.20">
    <property type="entry name" value="ATP-grasp fold, B domain"/>
    <property type="match status" value="2"/>
</dbReference>
<proteinExistence type="predicted"/>
<gene>
    <name evidence="1" type="ORF">PPERSA_09403</name>
</gene>
<dbReference type="Proteomes" id="UP000054937">
    <property type="component" value="Unassembled WGS sequence"/>
</dbReference>
<dbReference type="AlphaFoldDB" id="A0A0V0R5S8"/>
<dbReference type="PANTHER" id="PTHR47664">
    <property type="entry name" value="NLPC_P60 DOMAIN-CONTAINING PROTEIN"/>
    <property type="match status" value="1"/>
</dbReference>
<evidence type="ECO:0000313" key="1">
    <source>
        <dbReference type="EMBL" id="KRX09573.1"/>
    </source>
</evidence>
<dbReference type="PANTHER" id="PTHR47664:SF1">
    <property type="entry name" value="CHROMOSOME UNDETERMINED SCAFFOLD_14, WHOLE GENOME SHOTGUN SEQUENCE"/>
    <property type="match status" value="1"/>
</dbReference>
<dbReference type="InParanoid" id="A0A0V0R5S8"/>
<dbReference type="Pfam" id="PF03133">
    <property type="entry name" value="TTL"/>
    <property type="match status" value="1"/>
</dbReference>